<evidence type="ECO:0000256" key="11">
    <source>
        <dbReference type="RuleBase" id="RU004181"/>
    </source>
</evidence>
<feature type="transmembrane region" description="Helical" evidence="9">
    <location>
        <begin position="132"/>
        <end position="154"/>
    </location>
</feature>
<comment type="caution">
    <text evidence="9">Lacks conserved residue(s) required for the propagation of feature annotation.</text>
</comment>
<dbReference type="Pfam" id="PF01252">
    <property type="entry name" value="Peptidase_A8"/>
    <property type="match status" value="1"/>
</dbReference>
<dbReference type="EC" id="3.4.23.36" evidence="9"/>
<dbReference type="RefSeq" id="WP_146572461.1">
    <property type="nucleotide sequence ID" value="NZ_CP042306.1"/>
</dbReference>
<dbReference type="PROSITE" id="PS00855">
    <property type="entry name" value="SPASE_II"/>
    <property type="match status" value="1"/>
</dbReference>
<evidence type="ECO:0000256" key="5">
    <source>
        <dbReference type="ARBA" id="ARBA00022750"/>
    </source>
</evidence>
<dbReference type="Proteomes" id="UP000315673">
    <property type="component" value="Chromosome"/>
</dbReference>
<keyword evidence="2 9" id="KW-1003">Cell membrane</keyword>
<dbReference type="AlphaFoldDB" id="A0A5B8LM68"/>
<evidence type="ECO:0000313" key="12">
    <source>
        <dbReference type="EMBL" id="QDZ08190.1"/>
    </source>
</evidence>
<dbReference type="UniPathway" id="UPA00665"/>
<feature type="transmembrane region" description="Helical" evidence="9">
    <location>
        <begin position="95"/>
        <end position="112"/>
    </location>
</feature>
<keyword evidence="5 9" id="KW-0064">Aspartyl protease</keyword>
<comment type="catalytic activity">
    <reaction evidence="9 10">
        <text>Release of signal peptides from bacterial membrane prolipoproteins. Hydrolyzes -Xaa-Yaa-Zaa-|-(S,diacylglyceryl)Cys-, in which Xaa is hydrophobic (preferably Leu), and Yaa (Ala or Ser) and Zaa (Gly or Ala) have small, neutral side chains.</text>
        <dbReference type="EC" id="3.4.23.36"/>
    </reaction>
</comment>
<comment type="function">
    <text evidence="9 10">This protein specifically catalyzes the removal of signal peptides from prolipoproteins.</text>
</comment>
<dbReference type="PRINTS" id="PR00781">
    <property type="entry name" value="LIPOSIGPTASE"/>
</dbReference>
<comment type="pathway">
    <text evidence="9">Protein modification; lipoprotein biosynthesis (signal peptide cleavage).</text>
</comment>
<gene>
    <name evidence="9 12" type="primary">lspA</name>
    <name evidence="12" type="ORF">FPZ24_12440</name>
</gene>
<evidence type="ECO:0000256" key="8">
    <source>
        <dbReference type="ARBA" id="ARBA00023136"/>
    </source>
</evidence>
<evidence type="ECO:0000256" key="3">
    <source>
        <dbReference type="ARBA" id="ARBA00022670"/>
    </source>
</evidence>
<keyword evidence="6 9" id="KW-0378">Hydrolase</keyword>
<sequence length="171" mass="18620">MGKAPKAGLIAAALFFVLDQVIKWLVVGPIGLAMEGDERAVLPIFTLRNLHNHGVSLGFLRVAPENSWMLVVLTGVIAFAVLVWMWREANRQDQFALGMIAGGALGNILDRVRLGYVQDYADLHFGTWSPFLTFNLADAAITIGVLILLARALLVRDKPKAEPGEVENSNA</sequence>
<name>A0A5B8LM68_9SPHN</name>
<accession>A0A5B8LM68</accession>
<dbReference type="InterPro" id="IPR001872">
    <property type="entry name" value="Peptidase_A8"/>
</dbReference>
<dbReference type="OrthoDB" id="9810259at2"/>
<comment type="similarity">
    <text evidence="1 9 11">Belongs to the peptidase A8 family.</text>
</comment>
<evidence type="ECO:0000256" key="6">
    <source>
        <dbReference type="ARBA" id="ARBA00022801"/>
    </source>
</evidence>
<dbReference type="GO" id="GO:0005886">
    <property type="term" value="C:plasma membrane"/>
    <property type="evidence" value="ECO:0007669"/>
    <property type="project" value="UniProtKB-SubCell"/>
</dbReference>
<feature type="active site" evidence="9">
    <location>
        <position position="119"/>
    </location>
</feature>
<protein>
    <recommendedName>
        <fullName evidence="9">Lipoprotein signal peptidase</fullName>
        <ecNumber evidence="9">3.4.23.36</ecNumber>
    </recommendedName>
    <alternativeName>
        <fullName evidence="9">Prolipoprotein signal peptidase</fullName>
    </alternativeName>
    <alternativeName>
        <fullName evidence="9">Signal peptidase II</fullName>
        <shortName evidence="9">SPase II</shortName>
    </alternativeName>
</protein>
<dbReference type="GO" id="GO:0004190">
    <property type="term" value="F:aspartic-type endopeptidase activity"/>
    <property type="evidence" value="ECO:0007669"/>
    <property type="project" value="UniProtKB-UniRule"/>
</dbReference>
<reference evidence="12 13" key="1">
    <citation type="submission" date="2019-07" db="EMBL/GenBank/DDBJ databases">
        <title>Full genome sequence of Sphingomonas sp. 4R-6-7(HKS19).</title>
        <authorList>
            <person name="Im W.-T."/>
        </authorList>
    </citation>
    <scope>NUCLEOTIDE SEQUENCE [LARGE SCALE GENOMIC DNA]</scope>
    <source>
        <strain evidence="12 13">HKS19</strain>
    </source>
</reference>
<evidence type="ECO:0000256" key="2">
    <source>
        <dbReference type="ARBA" id="ARBA00022475"/>
    </source>
</evidence>
<evidence type="ECO:0000256" key="1">
    <source>
        <dbReference type="ARBA" id="ARBA00006139"/>
    </source>
</evidence>
<dbReference type="GO" id="GO:0006508">
    <property type="term" value="P:proteolysis"/>
    <property type="evidence" value="ECO:0007669"/>
    <property type="project" value="UniProtKB-KW"/>
</dbReference>
<dbReference type="EMBL" id="CP042306">
    <property type="protein sequence ID" value="QDZ08190.1"/>
    <property type="molecule type" value="Genomic_DNA"/>
</dbReference>
<keyword evidence="4 9" id="KW-0812">Transmembrane</keyword>
<dbReference type="NCBIfam" id="TIGR00077">
    <property type="entry name" value="lspA"/>
    <property type="match status" value="1"/>
</dbReference>
<evidence type="ECO:0000256" key="9">
    <source>
        <dbReference type="HAMAP-Rule" id="MF_00161"/>
    </source>
</evidence>
<proteinExistence type="inferred from homology"/>
<dbReference type="PANTHER" id="PTHR33695:SF1">
    <property type="entry name" value="LIPOPROTEIN SIGNAL PEPTIDASE"/>
    <property type="match status" value="1"/>
</dbReference>
<dbReference type="HAMAP" id="MF_00161">
    <property type="entry name" value="LspA"/>
    <property type="match status" value="1"/>
</dbReference>
<keyword evidence="3 9" id="KW-0645">Protease</keyword>
<feature type="transmembrane region" description="Helical" evidence="9">
    <location>
        <begin position="67"/>
        <end position="86"/>
    </location>
</feature>
<dbReference type="KEGG" id="spai:FPZ24_12440"/>
<dbReference type="PANTHER" id="PTHR33695">
    <property type="entry name" value="LIPOPROTEIN SIGNAL PEPTIDASE"/>
    <property type="match status" value="1"/>
</dbReference>
<keyword evidence="8 9" id="KW-0472">Membrane</keyword>
<evidence type="ECO:0000313" key="13">
    <source>
        <dbReference type="Proteomes" id="UP000315673"/>
    </source>
</evidence>
<evidence type="ECO:0000256" key="4">
    <source>
        <dbReference type="ARBA" id="ARBA00022692"/>
    </source>
</evidence>
<feature type="active site" evidence="9">
    <location>
        <position position="138"/>
    </location>
</feature>
<comment type="subcellular location">
    <subcellularLocation>
        <location evidence="9">Cell membrane</location>
        <topology evidence="9">Multi-pass membrane protein</topology>
    </subcellularLocation>
</comment>
<keyword evidence="13" id="KW-1185">Reference proteome</keyword>
<evidence type="ECO:0000256" key="10">
    <source>
        <dbReference type="RuleBase" id="RU000594"/>
    </source>
</evidence>
<organism evidence="12 13">
    <name type="scientific">Sphingomonas panacisoli</name>
    <dbReference type="NCBI Taxonomy" id="1813879"/>
    <lineage>
        <taxon>Bacteria</taxon>
        <taxon>Pseudomonadati</taxon>
        <taxon>Pseudomonadota</taxon>
        <taxon>Alphaproteobacteria</taxon>
        <taxon>Sphingomonadales</taxon>
        <taxon>Sphingomonadaceae</taxon>
        <taxon>Sphingomonas</taxon>
    </lineage>
</organism>
<keyword evidence="7 9" id="KW-1133">Transmembrane helix</keyword>
<evidence type="ECO:0000256" key="7">
    <source>
        <dbReference type="ARBA" id="ARBA00022989"/>
    </source>
</evidence>